<comment type="similarity">
    <text evidence="4">Belongs to the ubiquitin conjugation factor E4 family.</text>
</comment>
<dbReference type="Gene3D" id="3.30.40.10">
    <property type="entry name" value="Zinc/RING finger domain, C3HC4 (zinc finger)"/>
    <property type="match status" value="1"/>
</dbReference>
<dbReference type="Proteomes" id="UP000054937">
    <property type="component" value="Unassembled WGS sequence"/>
</dbReference>
<evidence type="ECO:0000256" key="1">
    <source>
        <dbReference type="ARBA" id="ARBA00000900"/>
    </source>
</evidence>
<dbReference type="PANTHER" id="PTHR13931:SF2">
    <property type="entry name" value="UBIQUITIN CONJUGATION FACTOR E4 B"/>
    <property type="match status" value="1"/>
</dbReference>
<evidence type="ECO:0000256" key="4">
    <source>
        <dbReference type="ARBA" id="ARBA00007434"/>
    </source>
</evidence>
<evidence type="ECO:0000256" key="7">
    <source>
        <dbReference type="ARBA" id="ARBA00022679"/>
    </source>
</evidence>
<dbReference type="OrthoDB" id="312224at2759"/>
<evidence type="ECO:0000256" key="5">
    <source>
        <dbReference type="ARBA" id="ARBA00012483"/>
    </source>
</evidence>
<dbReference type="PROSITE" id="PS51698">
    <property type="entry name" value="U_BOX"/>
    <property type="match status" value="1"/>
</dbReference>
<dbReference type="GO" id="GO:0036503">
    <property type="term" value="P:ERAD pathway"/>
    <property type="evidence" value="ECO:0007669"/>
    <property type="project" value="InterPro"/>
</dbReference>
<evidence type="ECO:0000256" key="8">
    <source>
        <dbReference type="ARBA" id="ARBA00022786"/>
    </source>
</evidence>
<comment type="subcellular location">
    <subcellularLocation>
        <location evidence="2">Cytoplasm</location>
    </subcellularLocation>
</comment>
<dbReference type="InterPro" id="IPR013083">
    <property type="entry name" value="Znf_RING/FYVE/PHD"/>
</dbReference>
<evidence type="ECO:0000259" key="9">
    <source>
        <dbReference type="PROSITE" id="PS51698"/>
    </source>
</evidence>
<comment type="pathway">
    <text evidence="3">Protein modification; protein ubiquitination.</text>
</comment>
<dbReference type="InParanoid" id="A0A0V0QLT4"/>
<evidence type="ECO:0000256" key="3">
    <source>
        <dbReference type="ARBA" id="ARBA00004906"/>
    </source>
</evidence>
<dbReference type="InterPro" id="IPR003613">
    <property type="entry name" value="Ubox_domain"/>
</dbReference>
<sequence length="126" mass="14857">MAENAKFMEYLVEKQDCPSEFLDPLVCTIMKNPVKLPNSQQIVDKNTIVKHLLEEQNDPFTRSALKIEDVVEMEDLRLEIENFLQKEKTTYIQKKKNESLNKKHQDKKEIFQVDFNAKLEQNEGDI</sequence>
<dbReference type="GO" id="GO:0005737">
    <property type="term" value="C:cytoplasm"/>
    <property type="evidence" value="ECO:0007669"/>
    <property type="project" value="UniProtKB-SubCell"/>
</dbReference>
<dbReference type="FunFam" id="3.30.40.10:FF:000055">
    <property type="entry name" value="Ubiquitin conjugation factor e4 a"/>
    <property type="match status" value="1"/>
</dbReference>
<comment type="catalytic activity">
    <reaction evidence="1">
        <text>S-ubiquitinyl-[E2 ubiquitin-conjugating enzyme]-L-cysteine + [acceptor protein]-L-lysine = [E2 ubiquitin-conjugating enzyme]-L-cysteine + N(6)-ubiquitinyl-[acceptor protein]-L-lysine.</text>
        <dbReference type="EC" id="2.3.2.27"/>
    </reaction>
</comment>
<dbReference type="AlphaFoldDB" id="A0A0V0QLT4"/>
<dbReference type="EMBL" id="LDAU01000138">
    <property type="protein sequence ID" value="KRX03279.1"/>
    <property type="molecule type" value="Genomic_DNA"/>
</dbReference>
<dbReference type="GO" id="GO:0000151">
    <property type="term" value="C:ubiquitin ligase complex"/>
    <property type="evidence" value="ECO:0007669"/>
    <property type="project" value="InterPro"/>
</dbReference>
<organism evidence="10 11">
    <name type="scientific">Pseudocohnilembus persalinus</name>
    <name type="common">Ciliate</name>
    <dbReference type="NCBI Taxonomy" id="266149"/>
    <lineage>
        <taxon>Eukaryota</taxon>
        <taxon>Sar</taxon>
        <taxon>Alveolata</taxon>
        <taxon>Ciliophora</taxon>
        <taxon>Intramacronucleata</taxon>
        <taxon>Oligohymenophorea</taxon>
        <taxon>Scuticociliatia</taxon>
        <taxon>Philasterida</taxon>
        <taxon>Pseudocohnilembidae</taxon>
        <taxon>Pseudocohnilembus</taxon>
    </lineage>
</organism>
<dbReference type="GO" id="GO:0000209">
    <property type="term" value="P:protein polyubiquitination"/>
    <property type="evidence" value="ECO:0007669"/>
    <property type="project" value="TreeGrafter"/>
</dbReference>
<dbReference type="GO" id="GO:0034450">
    <property type="term" value="F:ubiquitin-ubiquitin ligase activity"/>
    <property type="evidence" value="ECO:0007669"/>
    <property type="project" value="InterPro"/>
</dbReference>
<name>A0A0V0QLT4_PSEPJ</name>
<dbReference type="SMART" id="SM00504">
    <property type="entry name" value="Ubox"/>
    <property type="match status" value="1"/>
</dbReference>
<dbReference type="InterPro" id="IPR045132">
    <property type="entry name" value="UBE4"/>
</dbReference>
<keyword evidence="8" id="KW-0833">Ubl conjugation pathway</keyword>
<dbReference type="Pfam" id="PF04564">
    <property type="entry name" value="U-box"/>
    <property type="match status" value="1"/>
</dbReference>
<feature type="domain" description="U-box" evidence="9">
    <location>
        <begin position="16"/>
        <end position="90"/>
    </location>
</feature>
<protein>
    <recommendedName>
        <fullName evidence="5">RING-type E3 ubiquitin transferase</fullName>
        <ecNumber evidence="5">2.3.2.27</ecNumber>
    </recommendedName>
</protein>
<evidence type="ECO:0000256" key="2">
    <source>
        <dbReference type="ARBA" id="ARBA00004496"/>
    </source>
</evidence>
<keyword evidence="11" id="KW-1185">Reference proteome</keyword>
<dbReference type="EC" id="2.3.2.27" evidence="5"/>
<dbReference type="PANTHER" id="PTHR13931">
    <property type="entry name" value="UBIQUITINATION FACTOR E4"/>
    <property type="match status" value="1"/>
</dbReference>
<keyword evidence="6" id="KW-0963">Cytoplasm</keyword>
<evidence type="ECO:0000313" key="11">
    <source>
        <dbReference type="Proteomes" id="UP000054937"/>
    </source>
</evidence>
<keyword evidence="7" id="KW-0808">Transferase</keyword>
<reference evidence="10 11" key="1">
    <citation type="journal article" date="2015" name="Sci. Rep.">
        <title>Genome of the facultative scuticociliatosis pathogen Pseudocohnilembus persalinus provides insight into its virulence through horizontal gene transfer.</title>
        <authorList>
            <person name="Xiong J."/>
            <person name="Wang G."/>
            <person name="Cheng J."/>
            <person name="Tian M."/>
            <person name="Pan X."/>
            <person name="Warren A."/>
            <person name="Jiang C."/>
            <person name="Yuan D."/>
            <person name="Miao W."/>
        </authorList>
    </citation>
    <scope>NUCLEOTIDE SEQUENCE [LARGE SCALE GENOMIC DNA]</scope>
    <source>
        <strain evidence="10">36N120E</strain>
    </source>
</reference>
<evidence type="ECO:0000256" key="6">
    <source>
        <dbReference type="ARBA" id="ARBA00022490"/>
    </source>
</evidence>
<accession>A0A0V0QLT4</accession>
<dbReference type="GO" id="GO:0005634">
    <property type="term" value="C:nucleus"/>
    <property type="evidence" value="ECO:0007669"/>
    <property type="project" value="TreeGrafter"/>
</dbReference>
<proteinExistence type="inferred from homology"/>
<gene>
    <name evidence="10" type="ORF">PPERSA_09187</name>
</gene>
<comment type="caution">
    <text evidence="10">The sequence shown here is derived from an EMBL/GenBank/DDBJ whole genome shotgun (WGS) entry which is preliminary data.</text>
</comment>
<evidence type="ECO:0000313" key="10">
    <source>
        <dbReference type="EMBL" id="KRX03279.1"/>
    </source>
</evidence>
<dbReference type="SUPFAM" id="SSF57850">
    <property type="entry name" value="RING/U-box"/>
    <property type="match status" value="1"/>
</dbReference>